<protein>
    <recommendedName>
        <fullName evidence="3">Tetratricopeptide repeat protein</fullName>
    </recommendedName>
</protein>
<reference evidence="1 2" key="1">
    <citation type="submission" date="2018-03" db="EMBL/GenBank/DDBJ databases">
        <title>Genomic Encyclopedia of Type Strains, Phase III (KMG-III): the genomes of soil and plant-associated and newly described type strains.</title>
        <authorList>
            <person name="Whitman W."/>
        </authorList>
    </citation>
    <scope>NUCLEOTIDE SEQUENCE [LARGE SCALE GENOMIC DNA]</scope>
    <source>
        <strain evidence="1 2">CGMCC 4.7097</strain>
    </source>
</reference>
<keyword evidence="2" id="KW-1185">Reference proteome</keyword>
<comment type="caution">
    <text evidence="1">The sequence shown here is derived from an EMBL/GenBank/DDBJ whole genome shotgun (WGS) entry which is preliminary data.</text>
</comment>
<evidence type="ECO:0000313" key="2">
    <source>
        <dbReference type="Proteomes" id="UP000241118"/>
    </source>
</evidence>
<name>A0A2P8I1Y6_SACCR</name>
<dbReference type="EMBL" id="PYAX01000013">
    <property type="protein sequence ID" value="PSL52487.1"/>
    <property type="molecule type" value="Genomic_DNA"/>
</dbReference>
<organism evidence="1 2">
    <name type="scientific">Saccharothrix carnea</name>
    <dbReference type="NCBI Taxonomy" id="1280637"/>
    <lineage>
        <taxon>Bacteria</taxon>
        <taxon>Bacillati</taxon>
        <taxon>Actinomycetota</taxon>
        <taxon>Actinomycetes</taxon>
        <taxon>Pseudonocardiales</taxon>
        <taxon>Pseudonocardiaceae</taxon>
        <taxon>Saccharothrix</taxon>
    </lineage>
</organism>
<accession>A0A2P8I1Y6</accession>
<dbReference type="InterPro" id="IPR011990">
    <property type="entry name" value="TPR-like_helical_dom_sf"/>
</dbReference>
<sequence>MHRNCTAPQSAVIQCRLSRVDEWRRGSVDMVGVSRGTVSLLRSLAGTTHERLLALTEIRKGTSSAGGARAATGMRFQAEVFAWWATCAVSDTPPGMNLRPNTKIVAVGCETEFPVDDVAVALSDGGFVLIQAKYGMQKLDSRRDDVLKAVNQLVNAFLAGLETSSGKRPIDIERDRLVIATNINASASFKHLGKVLERLRGQPESYPASRAARSEQERKAWATFTELVERSLQNASPEELHKVDLYRDFYRAVAIQRFDFGPDTGKDFVRARELLSTVGATRSFSELVRIGITAASNGHWHQTQQMAAMLGISSPALPNAEESSADHITRVREARPRLLGVHDAIRPAGAATELDELPTYVPRDIDNEIRTQINYASRQGGFVLLIGGSSTGKTRSLFEAIKSELPDWWLLHPSDITTLSKFIAAPTPQSVVWLDEIQRYLENPGQLSPDIARRMINAGYVLVGTMWRDQYHAWIAEHGDKQKDAVNNSNVLKLAKVIAVPEALSRKEVRFAERLSKTDSRIRIALNDISSGFTQVLAAGPQLINHWEEAPDSQCYGKAVITAALDARRVGFRAPLTRDHLAMAAPGYLKSEQQATAPENWLDQALSYATERMRGAASALRPVSTGMGNIAGYTTADYLYQHALRVRRTDTLPDTAWRAMVEYHQESDASRLADSARRRDRLHEAELLYRASLGESSLVARSLAELLETQGRIDEAIQVLRPYSNSKGDILAAVDFARMLGSQGRLEELEEFARINEFAVDELIEAQAISLIKEGKIDEVSKLFKLQFGDDFGRHAIDYWKPIDLMLESGWTDHAKVILEAQASAGNLHASRRLADLLASRQEFDELQARAVDDPHIARKMAELALEHGWSDQAIRILQNHITQGELVAAMALADLFRRQGRFDEAAEIERQEYGNASFQSGHTARMLLAHDRLEELADLINSGDLTAVYALAEFGAVDFAIDLLRDLTTNGGHWSAHTSLISLLVENNRIEELQDEVAAGTPGAVEGLRTLQSKQTENLHQKARNF</sequence>
<evidence type="ECO:0000313" key="1">
    <source>
        <dbReference type="EMBL" id="PSL52487.1"/>
    </source>
</evidence>
<gene>
    <name evidence="1" type="ORF">B0I31_113160</name>
</gene>
<proteinExistence type="predicted"/>
<dbReference type="AlphaFoldDB" id="A0A2P8I1Y6"/>
<dbReference type="Proteomes" id="UP000241118">
    <property type="component" value="Unassembled WGS sequence"/>
</dbReference>
<dbReference type="Gene3D" id="1.25.40.10">
    <property type="entry name" value="Tetratricopeptide repeat domain"/>
    <property type="match status" value="1"/>
</dbReference>
<evidence type="ECO:0008006" key="3">
    <source>
        <dbReference type="Google" id="ProtNLM"/>
    </source>
</evidence>